<dbReference type="InterPro" id="IPR053136">
    <property type="entry name" value="UTP_pyrophosphatase-like"/>
</dbReference>
<evidence type="ECO:0000259" key="1">
    <source>
        <dbReference type="Pfam" id="PF01863"/>
    </source>
</evidence>
<proteinExistence type="predicted"/>
<evidence type="ECO:0000313" key="2">
    <source>
        <dbReference type="EMBL" id="MBJ7599738.1"/>
    </source>
</evidence>
<keyword evidence="3" id="KW-1185">Reference proteome</keyword>
<dbReference type="Gene3D" id="3.30.2010.10">
    <property type="entry name" value="Metalloproteases ('zincins'), catalytic domain"/>
    <property type="match status" value="1"/>
</dbReference>
<sequence length="177" mass="20647">MAEREPDWHPPVRVTASSRRSRTVAARFVDGVLEVRVPAWMGAAERERWAERMRARIERQVRRAGPTNAQLEQRAALLNRRYFEGRLRWNSLAYANQEHRWGSCSPDAAVIRISSRAARLPAWVLDYLLVHELVHLEVASHGPRFWSLVERYPLTERARGYLIALDHQTGREEPEDF</sequence>
<dbReference type="Pfam" id="PF01863">
    <property type="entry name" value="YgjP-like"/>
    <property type="match status" value="1"/>
</dbReference>
<protein>
    <submittedName>
        <fullName evidence="2">M48 family metallopeptidase</fullName>
    </submittedName>
</protein>
<organism evidence="2 3">
    <name type="scientific">Candidatus Nephthysia bennettiae</name>
    <dbReference type="NCBI Taxonomy" id="3127016"/>
    <lineage>
        <taxon>Bacteria</taxon>
        <taxon>Bacillati</taxon>
        <taxon>Candidatus Dormiibacterota</taxon>
        <taxon>Candidatus Dormibacteria</taxon>
        <taxon>Candidatus Dormibacterales</taxon>
        <taxon>Candidatus Dormibacteraceae</taxon>
        <taxon>Candidatus Nephthysia</taxon>
    </lineage>
</organism>
<dbReference type="AlphaFoldDB" id="A0A934KC81"/>
<gene>
    <name evidence="2" type="ORF">JF922_16885</name>
</gene>
<reference evidence="2" key="1">
    <citation type="submission" date="2020-10" db="EMBL/GenBank/DDBJ databases">
        <title>Ca. Dormibacterota MAGs.</title>
        <authorList>
            <person name="Montgomery K."/>
        </authorList>
    </citation>
    <scope>NUCLEOTIDE SEQUENCE [LARGE SCALE GENOMIC DNA]</scope>
    <source>
        <strain evidence="2">SC8812_S17_10</strain>
    </source>
</reference>
<name>A0A934KC81_9BACT</name>
<dbReference type="CDD" id="cd07344">
    <property type="entry name" value="M48_yhfN_like"/>
    <property type="match status" value="1"/>
</dbReference>
<feature type="domain" description="YgjP-like metallopeptidase" evidence="1">
    <location>
        <begin position="86"/>
        <end position="152"/>
    </location>
</feature>
<dbReference type="RefSeq" id="WP_338203340.1">
    <property type="nucleotide sequence ID" value="NZ_JAEKNR010000170.1"/>
</dbReference>
<accession>A0A934KC81</accession>
<dbReference type="PANTHER" id="PTHR30399">
    <property type="entry name" value="UNCHARACTERIZED PROTEIN YGJP"/>
    <property type="match status" value="1"/>
</dbReference>
<dbReference type="Proteomes" id="UP000612893">
    <property type="component" value="Unassembled WGS sequence"/>
</dbReference>
<evidence type="ECO:0000313" key="3">
    <source>
        <dbReference type="Proteomes" id="UP000612893"/>
    </source>
</evidence>
<comment type="caution">
    <text evidence="2">The sequence shown here is derived from an EMBL/GenBank/DDBJ whole genome shotgun (WGS) entry which is preliminary data.</text>
</comment>
<dbReference type="EMBL" id="JAEKNR010000170">
    <property type="protein sequence ID" value="MBJ7599738.1"/>
    <property type="molecule type" value="Genomic_DNA"/>
</dbReference>
<dbReference type="PANTHER" id="PTHR30399:SF1">
    <property type="entry name" value="UTP PYROPHOSPHATASE"/>
    <property type="match status" value="1"/>
</dbReference>
<dbReference type="InterPro" id="IPR002725">
    <property type="entry name" value="YgjP-like_metallopeptidase"/>
</dbReference>